<dbReference type="InterPro" id="IPR002938">
    <property type="entry name" value="FAD-bd"/>
</dbReference>
<keyword evidence="4" id="KW-0560">Oxidoreductase</keyword>
<evidence type="ECO:0000256" key="1">
    <source>
        <dbReference type="ARBA" id="ARBA00007801"/>
    </source>
</evidence>
<feature type="domain" description="Phenol hydroxylase-like C-terminal dimerisation" evidence="6">
    <location>
        <begin position="250"/>
        <end position="278"/>
    </location>
</feature>
<dbReference type="OrthoDB" id="1716816at2759"/>
<dbReference type="Proteomes" id="UP000469558">
    <property type="component" value="Unassembled WGS sequence"/>
</dbReference>
<evidence type="ECO:0000256" key="3">
    <source>
        <dbReference type="ARBA" id="ARBA00022827"/>
    </source>
</evidence>
<dbReference type="SUPFAM" id="SSF52833">
    <property type="entry name" value="Thioredoxin-like"/>
    <property type="match status" value="1"/>
</dbReference>
<dbReference type="GO" id="GO:0016709">
    <property type="term" value="F:oxidoreductase activity, acting on paired donors, with incorporation or reduction of molecular oxygen, NAD(P)H as one donor, and incorporation of one atom of oxygen"/>
    <property type="evidence" value="ECO:0007669"/>
    <property type="project" value="UniProtKB-ARBA"/>
</dbReference>
<evidence type="ECO:0000256" key="4">
    <source>
        <dbReference type="ARBA" id="ARBA00023002"/>
    </source>
</evidence>
<dbReference type="InterPro" id="IPR036188">
    <property type="entry name" value="FAD/NAD-bd_sf"/>
</dbReference>
<name>A0A8T9CGM8_9HELO</name>
<protein>
    <submittedName>
        <fullName evidence="7">Phenol hydroxylase</fullName>
    </submittedName>
</protein>
<dbReference type="InterPro" id="IPR038220">
    <property type="entry name" value="PHOX_C_sf"/>
</dbReference>
<keyword evidence="8" id="KW-1185">Reference proteome</keyword>
<dbReference type="InterPro" id="IPR012941">
    <property type="entry name" value="Phe_hydrox_C_dim_dom"/>
</dbReference>
<keyword evidence="2" id="KW-0285">Flavoprotein</keyword>
<dbReference type="Pfam" id="PF07976">
    <property type="entry name" value="Phe_hydrox_dim"/>
    <property type="match status" value="2"/>
</dbReference>
<evidence type="ECO:0000313" key="8">
    <source>
        <dbReference type="Proteomes" id="UP000469558"/>
    </source>
</evidence>
<evidence type="ECO:0000259" key="6">
    <source>
        <dbReference type="Pfam" id="PF07976"/>
    </source>
</evidence>
<dbReference type="GO" id="GO:0071949">
    <property type="term" value="F:FAD binding"/>
    <property type="evidence" value="ECO:0007669"/>
    <property type="project" value="InterPro"/>
</dbReference>
<gene>
    <name evidence="7" type="primary">PHHY_2</name>
    <name evidence="7" type="ORF">LSUE1_G000967</name>
</gene>
<dbReference type="SUPFAM" id="SSF54373">
    <property type="entry name" value="FAD-linked reductases, C-terminal domain"/>
    <property type="match status" value="1"/>
</dbReference>
<proteinExistence type="inferred from homology"/>
<comment type="caution">
    <text evidence="7">The sequence shown here is derived from an EMBL/GenBank/DDBJ whole genome shotgun (WGS) entry which is preliminary data.</text>
</comment>
<keyword evidence="3" id="KW-0274">FAD</keyword>
<dbReference type="PANTHER" id="PTHR43004:SF20">
    <property type="entry name" value="2-MONOOXYGENASE, PUTATIVE (AFU_ORTHOLOGUE AFUA_1G13660)-RELATED"/>
    <property type="match status" value="1"/>
</dbReference>
<dbReference type="PRINTS" id="PR00420">
    <property type="entry name" value="RNGMNOXGNASE"/>
</dbReference>
<evidence type="ECO:0000259" key="5">
    <source>
        <dbReference type="Pfam" id="PF01494"/>
    </source>
</evidence>
<feature type="domain" description="FAD-binding" evidence="5">
    <location>
        <begin position="30"/>
        <end position="102"/>
    </location>
</feature>
<dbReference type="InterPro" id="IPR036249">
    <property type="entry name" value="Thioredoxin-like_sf"/>
</dbReference>
<accession>A0A8T9CGM8</accession>
<evidence type="ECO:0000313" key="7">
    <source>
        <dbReference type="EMBL" id="TVY84748.1"/>
    </source>
</evidence>
<dbReference type="Gene3D" id="3.30.9.10">
    <property type="entry name" value="D-Amino Acid Oxidase, subunit A, domain 2"/>
    <property type="match status" value="1"/>
</dbReference>
<dbReference type="InterPro" id="IPR050641">
    <property type="entry name" value="RIFMO-like"/>
</dbReference>
<dbReference type="AlphaFoldDB" id="A0A8T9CGM8"/>
<dbReference type="SUPFAM" id="SSF51905">
    <property type="entry name" value="FAD/NAD(P)-binding domain"/>
    <property type="match status" value="1"/>
</dbReference>
<sequence>MMIIPRENKLVRLYIQLDRSKVNPGTLLLAAQKILAPYTLTYKDCHWWTAYRVGQRIGSKFSAHNRVFLAGDAVHTHSPKAGQGMNVSMQDTYNLGWKLGHIAEELINFDHRFSRLFSGRPSKDLLDKEGIDLNTFKDAFEKGNLFASGIAVDYARNLIVAKDPKSKADALLYEHEEAFVKSRVESFSCKVIGKQQLASKMPIGMRIPSFKVLNQSDARPWHLQELLPANGTWRVIVFAGDLLDRIQFARPDQYVSWIGELEDMQELETFFGAFLRTQI</sequence>
<comment type="similarity">
    <text evidence="1">Belongs to the PheA/TfdB FAD monooxygenase family.</text>
</comment>
<dbReference type="Gene3D" id="3.40.30.20">
    <property type="match status" value="2"/>
</dbReference>
<dbReference type="Gene3D" id="3.50.50.60">
    <property type="entry name" value="FAD/NAD(P)-binding domain"/>
    <property type="match status" value="1"/>
</dbReference>
<dbReference type="PANTHER" id="PTHR43004">
    <property type="entry name" value="TRK SYSTEM POTASSIUM UPTAKE PROTEIN"/>
    <property type="match status" value="1"/>
</dbReference>
<reference evidence="7 8" key="1">
    <citation type="submission" date="2018-05" db="EMBL/GenBank/DDBJ databases">
        <title>Genome sequencing and assembly of the regulated plant pathogen Lachnellula willkommii and related sister species for the development of diagnostic species identification markers.</title>
        <authorList>
            <person name="Giroux E."/>
            <person name="Bilodeau G."/>
        </authorList>
    </citation>
    <scope>NUCLEOTIDE SEQUENCE [LARGE SCALE GENOMIC DNA]</scope>
    <source>
        <strain evidence="7 8">CBS 268.59</strain>
    </source>
</reference>
<dbReference type="Pfam" id="PF01494">
    <property type="entry name" value="FAD_binding_3"/>
    <property type="match status" value="1"/>
</dbReference>
<organism evidence="7 8">
    <name type="scientific">Lachnellula suecica</name>
    <dbReference type="NCBI Taxonomy" id="602035"/>
    <lineage>
        <taxon>Eukaryota</taxon>
        <taxon>Fungi</taxon>
        <taxon>Dikarya</taxon>
        <taxon>Ascomycota</taxon>
        <taxon>Pezizomycotina</taxon>
        <taxon>Leotiomycetes</taxon>
        <taxon>Helotiales</taxon>
        <taxon>Lachnaceae</taxon>
        <taxon>Lachnellula</taxon>
    </lineage>
</organism>
<evidence type="ECO:0000256" key="2">
    <source>
        <dbReference type="ARBA" id="ARBA00022630"/>
    </source>
</evidence>
<feature type="domain" description="Phenol hydroxylase-like C-terminal dimerisation" evidence="6">
    <location>
        <begin position="152"/>
        <end position="244"/>
    </location>
</feature>
<dbReference type="EMBL" id="QGMK01000058">
    <property type="protein sequence ID" value="TVY84748.1"/>
    <property type="molecule type" value="Genomic_DNA"/>
</dbReference>